<comment type="caution">
    <text evidence="1">The sequence shown here is derived from an EMBL/GenBank/DDBJ whole genome shotgun (WGS) entry which is preliminary data.</text>
</comment>
<protein>
    <submittedName>
        <fullName evidence="1">Uncharacterized protein</fullName>
    </submittedName>
</protein>
<keyword evidence="2" id="KW-1185">Reference proteome</keyword>
<dbReference type="Proteomes" id="UP001178507">
    <property type="component" value="Unassembled WGS sequence"/>
</dbReference>
<dbReference type="EMBL" id="CAUJNA010001468">
    <property type="protein sequence ID" value="CAJ1387139.1"/>
    <property type="molecule type" value="Genomic_DNA"/>
</dbReference>
<dbReference type="AlphaFoldDB" id="A0AA36N2D3"/>
<feature type="non-terminal residue" evidence="1">
    <location>
        <position position="1"/>
    </location>
</feature>
<evidence type="ECO:0000313" key="1">
    <source>
        <dbReference type="EMBL" id="CAJ1387139.1"/>
    </source>
</evidence>
<name>A0AA36N2D3_9DINO</name>
<gene>
    <name evidence="1" type="ORF">EVOR1521_LOCUS13271</name>
</gene>
<sequence length="191" mass="21818">MAAKPLSHSEVLALVAPLLHECGKPFRKFKRAFIRRADHAETVETILNGKKETENVASEGDMVVRADTSSQEEYIISRERFQQAYDMSSASEIVDHPEAEHLRLQGFMSYKPRRRVLAVEVDEALLAKHFPSRMFMAPWNEPMAVEPGDFLVNGNQSTESITEIVRIERMTFFETYEPCCRHKDGEGADRT</sequence>
<reference evidence="1" key="1">
    <citation type="submission" date="2023-08" db="EMBL/GenBank/DDBJ databases">
        <authorList>
            <person name="Chen Y."/>
            <person name="Shah S."/>
            <person name="Dougan E. K."/>
            <person name="Thang M."/>
            <person name="Chan C."/>
        </authorList>
    </citation>
    <scope>NUCLEOTIDE SEQUENCE</scope>
</reference>
<evidence type="ECO:0000313" key="2">
    <source>
        <dbReference type="Proteomes" id="UP001178507"/>
    </source>
</evidence>
<organism evidence="1 2">
    <name type="scientific">Effrenium voratum</name>
    <dbReference type="NCBI Taxonomy" id="2562239"/>
    <lineage>
        <taxon>Eukaryota</taxon>
        <taxon>Sar</taxon>
        <taxon>Alveolata</taxon>
        <taxon>Dinophyceae</taxon>
        <taxon>Suessiales</taxon>
        <taxon>Symbiodiniaceae</taxon>
        <taxon>Effrenium</taxon>
    </lineage>
</organism>
<proteinExistence type="predicted"/>
<accession>A0AA36N2D3</accession>